<dbReference type="HOGENOM" id="CLU_1510572_0_0_1"/>
<dbReference type="OrthoDB" id="6509975at2759"/>
<gene>
    <name evidence="1" type="ORF">DOTSEDRAFT_70890</name>
</gene>
<sequence length="178" mass="19017">MMLPLLTALVERLEDGPNATYSSADNLTHFKPNPLIAAFSNDDQVIQLAAAIGASDDQLDLQAGHVVAKRTFRAGNFDMMRGMASLESLSCSASSVGVDTFLRVKLNDVVDPVVGCDQEPGLSCASVSYQKLVAWKNQAFGDLEVAYGSANRSVVPVGGEQTTFLTDPYLPIVHTIKP</sequence>
<name>N1PNJ1_DOTSN</name>
<accession>N1PNJ1</accession>
<organism evidence="1 2">
    <name type="scientific">Dothistroma septosporum (strain NZE10 / CBS 128990)</name>
    <name type="common">Red band needle blight fungus</name>
    <name type="synonym">Mycosphaerella pini</name>
    <dbReference type="NCBI Taxonomy" id="675120"/>
    <lineage>
        <taxon>Eukaryota</taxon>
        <taxon>Fungi</taxon>
        <taxon>Dikarya</taxon>
        <taxon>Ascomycota</taxon>
        <taxon>Pezizomycotina</taxon>
        <taxon>Dothideomycetes</taxon>
        <taxon>Dothideomycetidae</taxon>
        <taxon>Mycosphaerellales</taxon>
        <taxon>Mycosphaerellaceae</taxon>
        <taxon>Dothistroma</taxon>
    </lineage>
</organism>
<proteinExistence type="predicted"/>
<reference evidence="1 2" key="2">
    <citation type="journal article" date="2012" name="PLoS Pathog.">
        <title>Diverse lifestyles and strategies of plant pathogenesis encoded in the genomes of eighteen Dothideomycetes fungi.</title>
        <authorList>
            <person name="Ohm R.A."/>
            <person name="Feau N."/>
            <person name="Henrissat B."/>
            <person name="Schoch C.L."/>
            <person name="Horwitz B.A."/>
            <person name="Barry K.W."/>
            <person name="Condon B.J."/>
            <person name="Copeland A.C."/>
            <person name="Dhillon B."/>
            <person name="Glaser F."/>
            <person name="Hesse C.N."/>
            <person name="Kosti I."/>
            <person name="LaButti K."/>
            <person name="Lindquist E.A."/>
            <person name="Lucas S."/>
            <person name="Salamov A.A."/>
            <person name="Bradshaw R.E."/>
            <person name="Ciuffetti L."/>
            <person name="Hamelin R.C."/>
            <person name="Kema G.H.J."/>
            <person name="Lawrence C."/>
            <person name="Scott J.A."/>
            <person name="Spatafora J.W."/>
            <person name="Turgeon B.G."/>
            <person name="de Wit P.J.G.M."/>
            <person name="Zhong S."/>
            <person name="Goodwin S.B."/>
            <person name="Grigoriev I.V."/>
        </authorList>
    </citation>
    <scope>NUCLEOTIDE SEQUENCE [LARGE SCALE GENOMIC DNA]</scope>
    <source>
        <strain evidence="2">NZE10 / CBS 128990</strain>
    </source>
</reference>
<evidence type="ECO:0000313" key="1">
    <source>
        <dbReference type="EMBL" id="EME44991.1"/>
    </source>
</evidence>
<dbReference type="Proteomes" id="UP000016933">
    <property type="component" value="Unassembled WGS sequence"/>
</dbReference>
<dbReference type="Gene3D" id="3.40.50.1240">
    <property type="entry name" value="Phosphoglycerate mutase-like"/>
    <property type="match status" value="1"/>
</dbReference>
<dbReference type="OMA" id="SSRINPM"/>
<evidence type="ECO:0000313" key="2">
    <source>
        <dbReference type="Proteomes" id="UP000016933"/>
    </source>
</evidence>
<keyword evidence="2" id="KW-1185">Reference proteome</keyword>
<dbReference type="EMBL" id="KB446538">
    <property type="protein sequence ID" value="EME44991.1"/>
    <property type="molecule type" value="Genomic_DNA"/>
</dbReference>
<dbReference type="AlphaFoldDB" id="N1PNJ1"/>
<dbReference type="InterPro" id="IPR029033">
    <property type="entry name" value="His_PPase_superfam"/>
</dbReference>
<dbReference type="STRING" id="675120.N1PNJ1"/>
<reference evidence="2" key="1">
    <citation type="journal article" date="2012" name="PLoS Genet.">
        <title>The genomes of the fungal plant pathogens Cladosporium fulvum and Dothistroma septosporum reveal adaptation to different hosts and lifestyles but also signatures of common ancestry.</title>
        <authorList>
            <person name="de Wit P.J.G.M."/>
            <person name="van der Burgt A."/>
            <person name="Oekmen B."/>
            <person name="Stergiopoulos I."/>
            <person name="Abd-Elsalam K.A."/>
            <person name="Aerts A.L."/>
            <person name="Bahkali A.H."/>
            <person name="Beenen H.G."/>
            <person name="Chettri P."/>
            <person name="Cox M.P."/>
            <person name="Datema E."/>
            <person name="de Vries R.P."/>
            <person name="Dhillon B."/>
            <person name="Ganley A.R."/>
            <person name="Griffiths S.A."/>
            <person name="Guo Y."/>
            <person name="Hamelin R.C."/>
            <person name="Henrissat B."/>
            <person name="Kabir M.S."/>
            <person name="Jashni M.K."/>
            <person name="Kema G."/>
            <person name="Klaubauf S."/>
            <person name="Lapidus A."/>
            <person name="Levasseur A."/>
            <person name="Lindquist E."/>
            <person name="Mehrabi R."/>
            <person name="Ohm R.A."/>
            <person name="Owen T.J."/>
            <person name="Salamov A."/>
            <person name="Schwelm A."/>
            <person name="Schijlen E."/>
            <person name="Sun H."/>
            <person name="van den Burg H.A."/>
            <person name="van Ham R.C.H.J."/>
            <person name="Zhang S."/>
            <person name="Goodwin S.B."/>
            <person name="Grigoriev I.V."/>
            <person name="Collemare J."/>
            <person name="Bradshaw R.E."/>
        </authorList>
    </citation>
    <scope>NUCLEOTIDE SEQUENCE [LARGE SCALE GENOMIC DNA]</scope>
    <source>
        <strain evidence="2">NZE10 / CBS 128990</strain>
    </source>
</reference>
<protein>
    <submittedName>
        <fullName evidence="1">Uncharacterized protein</fullName>
    </submittedName>
</protein>
<dbReference type="SUPFAM" id="SSF53254">
    <property type="entry name" value="Phosphoglycerate mutase-like"/>
    <property type="match status" value="1"/>
</dbReference>